<evidence type="ECO:0000313" key="2">
    <source>
        <dbReference type="EMBL" id="CAB1453358.1"/>
    </source>
</evidence>
<comment type="caution">
    <text evidence="2">The sequence shown here is derived from an EMBL/GenBank/DDBJ whole genome shotgun (WGS) entry which is preliminary data.</text>
</comment>
<sequence length="229" mass="25809">MSGEERRGERRRERRDVWRGEERGEERGEMSGEEWRRGEKMTEEKSLMCGTEATKRSPGPRVDSKTRHSGNSLRSFSIICAFGGKMQSRKSVDVWQAGTDTSLVAVGERTMNKLSAVPRRLPSIMKHKVSMLRPVCMEHQITFHQIAELGLIGTREWTEEDGLLINLDKVRAHVLGLLATGQDVAIGAHVLSNEVAFQRLCKPKYGLVQEMIYNVVSACSGDYCCAYCM</sequence>
<gene>
    <name evidence="2" type="ORF">PLEPLA_LOCUS41111</name>
</gene>
<reference evidence="2" key="1">
    <citation type="submission" date="2020-03" db="EMBL/GenBank/DDBJ databases">
        <authorList>
            <person name="Weist P."/>
        </authorList>
    </citation>
    <scope>NUCLEOTIDE SEQUENCE</scope>
</reference>
<proteinExistence type="predicted"/>
<evidence type="ECO:0000313" key="3">
    <source>
        <dbReference type="Proteomes" id="UP001153269"/>
    </source>
</evidence>
<name>A0A9N7Z2L6_PLEPL</name>
<dbReference type="EMBL" id="CADEAL010004167">
    <property type="protein sequence ID" value="CAB1453358.1"/>
    <property type="molecule type" value="Genomic_DNA"/>
</dbReference>
<dbReference type="AlphaFoldDB" id="A0A9N7Z2L6"/>
<evidence type="ECO:0000256" key="1">
    <source>
        <dbReference type="SAM" id="MobiDB-lite"/>
    </source>
</evidence>
<organism evidence="2 3">
    <name type="scientific">Pleuronectes platessa</name>
    <name type="common">European plaice</name>
    <dbReference type="NCBI Taxonomy" id="8262"/>
    <lineage>
        <taxon>Eukaryota</taxon>
        <taxon>Metazoa</taxon>
        <taxon>Chordata</taxon>
        <taxon>Craniata</taxon>
        <taxon>Vertebrata</taxon>
        <taxon>Euteleostomi</taxon>
        <taxon>Actinopterygii</taxon>
        <taxon>Neopterygii</taxon>
        <taxon>Teleostei</taxon>
        <taxon>Neoteleostei</taxon>
        <taxon>Acanthomorphata</taxon>
        <taxon>Carangaria</taxon>
        <taxon>Pleuronectiformes</taxon>
        <taxon>Pleuronectoidei</taxon>
        <taxon>Pleuronectidae</taxon>
        <taxon>Pleuronectes</taxon>
    </lineage>
</organism>
<protein>
    <submittedName>
        <fullName evidence="2">Uncharacterized protein</fullName>
    </submittedName>
</protein>
<feature type="region of interest" description="Disordered" evidence="1">
    <location>
        <begin position="1"/>
        <end position="69"/>
    </location>
</feature>
<feature type="compositionally biased region" description="Basic and acidic residues" evidence="1">
    <location>
        <begin position="1"/>
        <end position="46"/>
    </location>
</feature>
<dbReference type="Proteomes" id="UP001153269">
    <property type="component" value="Unassembled WGS sequence"/>
</dbReference>
<accession>A0A9N7Z2L6</accession>
<keyword evidence="3" id="KW-1185">Reference proteome</keyword>